<accession>A0A0H3FHU1</accession>
<evidence type="ECO:0000313" key="2">
    <source>
        <dbReference type="Proteomes" id="UP000007257"/>
    </source>
</evidence>
<reference evidence="2" key="1">
    <citation type="submission" date="2011-01" db="EMBL/GenBank/DDBJ databases">
        <title>Complete sequence of plasmid1 of Rahnella sp. Y9602.</title>
        <authorList>
            <consortium name="US DOE Joint Genome Institute"/>
            <person name="Lucas S."/>
            <person name="Copeland A."/>
            <person name="Lapidus A."/>
            <person name="Cheng J.-F."/>
            <person name="Goodwin L."/>
            <person name="Pitluck S."/>
            <person name="Lu M."/>
            <person name="Detter J.C."/>
            <person name="Han C."/>
            <person name="Tapia R."/>
            <person name="Land M."/>
            <person name="Hauser L."/>
            <person name="Kyrpides N."/>
            <person name="Ivanova N."/>
            <person name="Ovchinnikova G."/>
            <person name="Pagani I."/>
            <person name="Sobecky P.A."/>
            <person name="Martinez R.J."/>
            <person name="Woyke T."/>
        </authorList>
    </citation>
    <scope>NUCLEOTIDE SEQUENCE [LARGE SCALE GENOMIC DNA]</scope>
    <source>
        <strain evidence="2">Y9602</strain>
        <plasmid evidence="2">pRAHAQ01</plasmid>
    </source>
</reference>
<proteinExistence type="predicted"/>
<dbReference type="HOGENOM" id="CLU_2900980_0_0_6"/>
<dbReference type="Proteomes" id="UP000007257">
    <property type="component" value="Plasmid pRAHAQ01"/>
</dbReference>
<gene>
    <name evidence="1" type="ordered locus">Rahaq_4750</name>
</gene>
<dbReference type="KEGG" id="rah:Rahaq_4750"/>
<geneLocation type="plasmid" evidence="1 2">
    <name>pRAHAQ01</name>
</geneLocation>
<dbReference type="AlphaFoldDB" id="A0A0H3FHU1"/>
<sequence length="62" mass="6966">MNIPAGLRYTTEIIFGSNFMLSAENEPVFGSENSVYTAKKRQVLPETAQTYILSANLLRQLQ</sequence>
<organism evidence="1 2">
    <name type="scientific">Rahnella sp. (strain Y9602)</name>
    <dbReference type="NCBI Taxonomy" id="2703885"/>
    <lineage>
        <taxon>Bacteria</taxon>
        <taxon>Pseudomonadati</taxon>
        <taxon>Pseudomonadota</taxon>
        <taxon>Gammaproteobacteria</taxon>
        <taxon>Enterobacterales</taxon>
        <taxon>Yersiniaceae</taxon>
        <taxon>Rahnella</taxon>
    </lineage>
</organism>
<dbReference type="EMBL" id="CP002506">
    <property type="protein sequence ID" value="ADW76330.1"/>
    <property type="molecule type" value="Genomic_DNA"/>
</dbReference>
<reference evidence="1 2" key="2">
    <citation type="journal article" date="2012" name="J. Bacteriol.">
        <title>Complete Genome Sequence of Rahnella sp. Strain Y9602, a Gammaproteobacterium Isolate from Metal- and Radionuclide-Contaminated Soil.</title>
        <authorList>
            <person name="Martinez R.J."/>
            <person name="Bruce D."/>
            <person name="Detter C."/>
            <person name="Goodwin L.A."/>
            <person name="Han J."/>
            <person name="Han C.S."/>
            <person name="Held B."/>
            <person name="Land M.L."/>
            <person name="Mikhailova N."/>
            <person name="Nolan M."/>
            <person name="Pennacchio L."/>
            <person name="Pitluck S."/>
            <person name="Tapia R."/>
            <person name="Woyke T."/>
            <person name="Sobecky P.A."/>
        </authorList>
    </citation>
    <scope>NUCLEOTIDE SEQUENCE [LARGE SCALE GENOMIC DNA]</scope>
    <source>
        <strain evidence="1 2">Y9602</strain>
        <plasmid evidence="1 2">pRAHAQ01</plasmid>
    </source>
</reference>
<keyword evidence="1" id="KW-0614">Plasmid</keyword>
<name>A0A0H3FHU1_RAHSY</name>
<evidence type="ECO:0000313" key="1">
    <source>
        <dbReference type="EMBL" id="ADW76330.1"/>
    </source>
</evidence>
<protein>
    <submittedName>
        <fullName evidence="1">Uncharacterized protein</fullName>
    </submittedName>
</protein>